<dbReference type="Gene3D" id="3.30.350.10">
    <property type="entry name" value="Subtilisin inhibitor-like"/>
    <property type="match status" value="1"/>
</dbReference>
<sequence length="132" mass="13643">MPHLAGALLGGAILSLMPFVPAAAGGPSVLRLSVTTGPITLAGGGVISSYRALILDCDPPNGHHPRAEEACAQLEASGGRIERDPGEVICTEEYAPLTVEAEGTWRGTEISFQRTYGNACEMSAATGALFDF</sequence>
<dbReference type="InterPro" id="IPR023549">
    <property type="entry name" value="Subtilisin_inhibitor"/>
</dbReference>
<evidence type="ECO:0000256" key="2">
    <source>
        <dbReference type="ARBA" id="ARBA00010472"/>
    </source>
</evidence>
<dbReference type="EMBL" id="BAAAUV010000003">
    <property type="protein sequence ID" value="GAA3201517.1"/>
    <property type="molecule type" value="Genomic_DNA"/>
</dbReference>
<comment type="similarity">
    <text evidence="2 8">Belongs to the protease inhibitor I16 (SSI) family.</text>
</comment>
<evidence type="ECO:0000259" key="9">
    <source>
        <dbReference type="Pfam" id="PF00720"/>
    </source>
</evidence>
<dbReference type="Proteomes" id="UP001501237">
    <property type="component" value="Unassembled WGS sequence"/>
</dbReference>
<comment type="subunit">
    <text evidence="3">Homodimer.</text>
</comment>
<feature type="domain" description="Subtilisin inhibitor" evidence="9">
    <location>
        <begin position="27"/>
        <end position="118"/>
    </location>
</feature>
<evidence type="ECO:0000256" key="1">
    <source>
        <dbReference type="ARBA" id="ARBA00004613"/>
    </source>
</evidence>
<comment type="caution">
    <text evidence="10">The sequence shown here is derived from an EMBL/GenBank/DDBJ whole genome shotgun (WGS) entry which is preliminary data.</text>
</comment>
<evidence type="ECO:0000256" key="5">
    <source>
        <dbReference type="ARBA" id="ARBA00022690"/>
    </source>
</evidence>
<keyword evidence="5 8" id="KW-0646">Protease inhibitor</keyword>
<name>A0ABP6Q5R6_9ACTN</name>
<keyword evidence="7" id="KW-1015">Disulfide bond</keyword>
<evidence type="ECO:0000313" key="10">
    <source>
        <dbReference type="EMBL" id="GAA3201517.1"/>
    </source>
</evidence>
<evidence type="ECO:0000256" key="8">
    <source>
        <dbReference type="RuleBase" id="RU003471"/>
    </source>
</evidence>
<protein>
    <recommendedName>
        <fullName evidence="9">Subtilisin inhibitor domain-containing protein</fullName>
    </recommendedName>
</protein>
<keyword evidence="4" id="KW-0964">Secreted</keyword>
<evidence type="ECO:0000256" key="4">
    <source>
        <dbReference type="ARBA" id="ARBA00022525"/>
    </source>
</evidence>
<dbReference type="InterPro" id="IPR020054">
    <property type="entry name" value="Prot_inh_SSI_I16_CS"/>
</dbReference>
<dbReference type="InterPro" id="IPR036819">
    <property type="entry name" value="Subtilisin_inhibitor-like_sf"/>
</dbReference>
<evidence type="ECO:0000256" key="6">
    <source>
        <dbReference type="ARBA" id="ARBA00022900"/>
    </source>
</evidence>
<dbReference type="PROSITE" id="PS00999">
    <property type="entry name" value="SSI"/>
    <property type="match status" value="1"/>
</dbReference>
<dbReference type="RefSeq" id="WP_344823688.1">
    <property type="nucleotide sequence ID" value="NZ_BAAAUV010000003.1"/>
</dbReference>
<dbReference type="InterPro" id="IPR000691">
    <property type="entry name" value="Prot_inh_I16_SSI"/>
</dbReference>
<organism evidence="10 11">
    <name type="scientific">Actinocorallia longicatena</name>
    <dbReference type="NCBI Taxonomy" id="111803"/>
    <lineage>
        <taxon>Bacteria</taxon>
        <taxon>Bacillati</taxon>
        <taxon>Actinomycetota</taxon>
        <taxon>Actinomycetes</taxon>
        <taxon>Streptosporangiales</taxon>
        <taxon>Thermomonosporaceae</taxon>
        <taxon>Actinocorallia</taxon>
    </lineage>
</organism>
<dbReference type="SUPFAM" id="SSF55399">
    <property type="entry name" value="Subtilisin inhibitor"/>
    <property type="match status" value="1"/>
</dbReference>
<keyword evidence="11" id="KW-1185">Reference proteome</keyword>
<evidence type="ECO:0000256" key="7">
    <source>
        <dbReference type="ARBA" id="ARBA00023157"/>
    </source>
</evidence>
<comment type="subcellular location">
    <subcellularLocation>
        <location evidence="1">Secreted</location>
    </subcellularLocation>
</comment>
<gene>
    <name evidence="10" type="ORF">GCM10010468_14740</name>
</gene>
<evidence type="ECO:0000313" key="11">
    <source>
        <dbReference type="Proteomes" id="UP001501237"/>
    </source>
</evidence>
<dbReference type="PRINTS" id="PR00294">
    <property type="entry name" value="SSBTLNINHBTR"/>
</dbReference>
<accession>A0ABP6Q5R6</accession>
<keyword evidence="6 8" id="KW-0722">Serine protease inhibitor</keyword>
<proteinExistence type="inferred from homology"/>
<reference evidence="11" key="1">
    <citation type="journal article" date="2019" name="Int. J. Syst. Evol. Microbiol.">
        <title>The Global Catalogue of Microorganisms (GCM) 10K type strain sequencing project: providing services to taxonomists for standard genome sequencing and annotation.</title>
        <authorList>
            <consortium name="The Broad Institute Genomics Platform"/>
            <consortium name="The Broad Institute Genome Sequencing Center for Infectious Disease"/>
            <person name="Wu L."/>
            <person name="Ma J."/>
        </authorList>
    </citation>
    <scope>NUCLEOTIDE SEQUENCE [LARGE SCALE GENOMIC DNA]</scope>
    <source>
        <strain evidence="11">JCM 9377</strain>
    </source>
</reference>
<evidence type="ECO:0000256" key="3">
    <source>
        <dbReference type="ARBA" id="ARBA00011738"/>
    </source>
</evidence>
<dbReference type="Pfam" id="PF00720">
    <property type="entry name" value="SSI"/>
    <property type="match status" value="1"/>
</dbReference>